<protein>
    <submittedName>
        <fullName evidence="1">Uncharacterized protein</fullName>
    </submittedName>
</protein>
<sequence length="45" mass="5273">MTCLERLERISDRMGSGRKRLRYLLAILIAEGLTNRRTATVLRLR</sequence>
<name>A0A1I1ZES7_9ACTN</name>
<evidence type="ECO:0000313" key="1">
    <source>
        <dbReference type="EMBL" id="SFE30195.1"/>
    </source>
</evidence>
<organism evidence="1 2">
    <name type="scientific">Streptomyces mirabilis</name>
    <dbReference type="NCBI Taxonomy" id="68239"/>
    <lineage>
        <taxon>Bacteria</taxon>
        <taxon>Bacillati</taxon>
        <taxon>Actinomycetota</taxon>
        <taxon>Actinomycetes</taxon>
        <taxon>Kitasatosporales</taxon>
        <taxon>Streptomycetaceae</taxon>
        <taxon>Streptomyces</taxon>
    </lineage>
</organism>
<dbReference type="Proteomes" id="UP000181942">
    <property type="component" value="Unassembled WGS sequence"/>
</dbReference>
<proteinExistence type="predicted"/>
<dbReference type="AlphaFoldDB" id="A0A1I1ZES7"/>
<dbReference type="EMBL" id="FONR01000001">
    <property type="protein sequence ID" value="SFE30195.1"/>
    <property type="molecule type" value="Genomic_DNA"/>
</dbReference>
<accession>A0A1I1ZES7</accession>
<evidence type="ECO:0000313" key="2">
    <source>
        <dbReference type="Proteomes" id="UP000181942"/>
    </source>
</evidence>
<gene>
    <name evidence="1" type="ORF">SAMN02787118_101259</name>
</gene>
<reference evidence="1 2" key="1">
    <citation type="submission" date="2016-10" db="EMBL/GenBank/DDBJ databases">
        <authorList>
            <person name="de Groot N.N."/>
        </authorList>
    </citation>
    <scope>NUCLEOTIDE SEQUENCE [LARGE SCALE GENOMIC DNA]</scope>
    <source>
        <strain evidence="1 2">OK461</strain>
    </source>
</reference>
<dbReference type="RefSeq" id="WP_177323924.1">
    <property type="nucleotide sequence ID" value="NZ_FONR01000001.1"/>
</dbReference>